<dbReference type="STRING" id="640635.SAMN04489806_2740"/>
<evidence type="ECO:0000256" key="4">
    <source>
        <dbReference type="PROSITE-ProRule" id="PRU00335"/>
    </source>
</evidence>
<dbReference type="AlphaFoldDB" id="A0A1H4Q820"/>
<dbReference type="SUPFAM" id="SSF46689">
    <property type="entry name" value="Homeodomain-like"/>
    <property type="match status" value="1"/>
</dbReference>
<dbReference type="GO" id="GO:0003700">
    <property type="term" value="F:DNA-binding transcription factor activity"/>
    <property type="evidence" value="ECO:0007669"/>
    <property type="project" value="TreeGrafter"/>
</dbReference>
<protein>
    <submittedName>
        <fullName evidence="6">DNA-binding transcriptional regulator, AcrR family</fullName>
    </submittedName>
</protein>
<keyword evidence="7" id="KW-1185">Reference proteome</keyword>
<accession>A0A1H4Q820</accession>
<dbReference type="InterPro" id="IPR009057">
    <property type="entry name" value="Homeodomain-like_sf"/>
</dbReference>
<reference evidence="6 7" key="1">
    <citation type="submission" date="2016-10" db="EMBL/GenBank/DDBJ databases">
        <authorList>
            <person name="de Groot N.N."/>
        </authorList>
    </citation>
    <scope>NUCLEOTIDE SEQUENCE [LARGE SCALE GENOMIC DNA]</scope>
    <source>
        <strain evidence="6 7">DSM 21799</strain>
    </source>
</reference>
<keyword evidence="2 4" id="KW-0238">DNA-binding</keyword>
<keyword evidence="1" id="KW-0805">Transcription regulation</keyword>
<dbReference type="Gene3D" id="1.10.10.60">
    <property type="entry name" value="Homeodomain-like"/>
    <property type="match status" value="1"/>
</dbReference>
<evidence type="ECO:0000259" key="5">
    <source>
        <dbReference type="PROSITE" id="PS50977"/>
    </source>
</evidence>
<dbReference type="PRINTS" id="PR00455">
    <property type="entry name" value="HTHTETR"/>
</dbReference>
<feature type="DNA-binding region" description="H-T-H motif" evidence="4">
    <location>
        <begin position="34"/>
        <end position="53"/>
    </location>
</feature>
<dbReference type="EMBL" id="FNRY01000001">
    <property type="protein sequence ID" value="SEC15751.1"/>
    <property type="molecule type" value="Genomic_DNA"/>
</dbReference>
<evidence type="ECO:0000313" key="6">
    <source>
        <dbReference type="EMBL" id="SEC15751.1"/>
    </source>
</evidence>
<dbReference type="PROSITE" id="PS50977">
    <property type="entry name" value="HTH_TETR_2"/>
    <property type="match status" value="1"/>
</dbReference>
<dbReference type="InterPro" id="IPR050109">
    <property type="entry name" value="HTH-type_TetR-like_transc_reg"/>
</dbReference>
<evidence type="ECO:0000256" key="2">
    <source>
        <dbReference type="ARBA" id="ARBA00023125"/>
    </source>
</evidence>
<dbReference type="GO" id="GO:0000976">
    <property type="term" value="F:transcription cis-regulatory region binding"/>
    <property type="evidence" value="ECO:0007669"/>
    <property type="project" value="TreeGrafter"/>
</dbReference>
<gene>
    <name evidence="6" type="ORF">SAMN04489806_2740</name>
</gene>
<evidence type="ECO:0000256" key="1">
    <source>
        <dbReference type="ARBA" id="ARBA00023015"/>
    </source>
</evidence>
<dbReference type="Pfam" id="PF17754">
    <property type="entry name" value="TetR_C_14"/>
    <property type="match status" value="1"/>
</dbReference>
<sequence length="198" mass="21227">MSRVSAGRPRRSSRRTLEEAAAELFLEQTYDGTTVDDIATRAGVSRNTFFNYFSAKSDVLWVDFDETIGALRGILTGIPRHDPVMEGVEEALVHVAADHPSGRVPWALTQFELMGTLDVLKGSGLTRFLAVSGTLEAFITERERHADPLRAKAAAAAVTAAAAAAAARWAASGVSREPLEKYVRVAVHPVCEGFGAAS</sequence>
<organism evidence="6 7">
    <name type="scientific">Paramicrobacterium humi</name>
    <dbReference type="NCBI Taxonomy" id="640635"/>
    <lineage>
        <taxon>Bacteria</taxon>
        <taxon>Bacillati</taxon>
        <taxon>Actinomycetota</taxon>
        <taxon>Actinomycetes</taxon>
        <taxon>Micrococcales</taxon>
        <taxon>Microbacteriaceae</taxon>
        <taxon>Paramicrobacterium</taxon>
    </lineage>
</organism>
<feature type="domain" description="HTH tetR-type" evidence="5">
    <location>
        <begin position="11"/>
        <end position="71"/>
    </location>
</feature>
<evidence type="ECO:0000313" key="7">
    <source>
        <dbReference type="Proteomes" id="UP000199183"/>
    </source>
</evidence>
<dbReference type="Pfam" id="PF00440">
    <property type="entry name" value="TetR_N"/>
    <property type="match status" value="1"/>
</dbReference>
<keyword evidence="3" id="KW-0804">Transcription</keyword>
<dbReference type="PANTHER" id="PTHR30055:SF234">
    <property type="entry name" value="HTH-TYPE TRANSCRIPTIONAL REGULATOR BETI"/>
    <property type="match status" value="1"/>
</dbReference>
<dbReference type="InterPro" id="IPR001647">
    <property type="entry name" value="HTH_TetR"/>
</dbReference>
<dbReference type="Gene3D" id="1.10.357.10">
    <property type="entry name" value="Tetracycline Repressor, domain 2"/>
    <property type="match status" value="1"/>
</dbReference>
<evidence type="ECO:0000256" key="3">
    <source>
        <dbReference type="ARBA" id="ARBA00023163"/>
    </source>
</evidence>
<dbReference type="PANTHER" id="PTHR30055">
    <property type="entry name" value="HTH-TYPE TRANSCRIPTIONAL REGULATOR RUTR"/>
    <property type="match status" value="1"/>
</dbReference>
<name>A0A1H4Q820_9MICO</name>
<proteinExistence type="predicted"/>
<dbReference type="InterPro" id="IPR041347">
    <property type="entry name" value="MftR_C"/>
</dbReference>
<dbReference type="Proteomes" id="UP000199183">
    <property type="component" value="Unassembled WGS sequence"/>
</dbReference>